<keyword evidence="9" id="KW-1185">Reference proteome</keyword>
<dbReference type="OrthoDB" id="1494129at2"/>
<dbReference type="EMBL" id="JRFA01000009">
    <property type="protein sequence ID" value="KGN74891.1"/>
    <property type="molecule type" value="Genomic_DNA"/>
</dbReference>
<evidence type="ECO:0000256" key="3">
    <source>
        <dbReference type="ARBA" id="ARBA00022692"/>
    </source>
</evidence>
<keyword evidence="4 6" id="KW-1133">Transmembrane helix</keyword>
<accession>A0A0A2G997</accession>
<feature type="domain" description="GtrA/DPMS transmembrane" evidence="7">
    <location>
        <begin position="14"/>
        <end position="122"/>
    </location>
</feature>
<dbReference type="InterPro" id="IPR051401">
    <property type="entry name" value="GtrA_CellWall_Glycosyl"/>
</dbReference>
<dbReference type="PANTHER" id="PTHR38459:SF1">
    <property type="entry name" value="PROPHAGE BACTOPRENOL-LINKED GLUCOSE TRANSLOCASE HOMOLOG"/>
    <property type="match status" value="1"/>
</dbReference>
<evidence type="ECO:0000256" key="4">
    <source>
        <dbReference type="ARBA" id="ARBA00022989"/>
    </source>
</evidence>
<dbReference type="GO" id="GO:0000271">
    <property type="term" value="P:polysaccharide biosynthetic process"/>
    <property type="evidence" value="ECO:0007669"/>
    <property type="project" value="InterPro"/>
</dbReference>
<dbReference type="GO" id="GO:0005886">
    <property type="term" value="C:plasma membrane"/>
    <property type="evidence" value="ECO:0007669"/>
    <property type="project" value="TreeGrafter"/>
</dbReference>
<protein>
    <submittedName>
        <fullName evidence="8">Polysaccharide biosynthesis protein GtrA</fullName>
    </submittedName>
</protein>
<keyword evidence="3 6" id="KW-0812">Transmembrane</keyword>
<evidence type="ECO:0000256" key="1">
    <source>
        <dbReference type="ARBA" id="ARBA00004141"/>
    </source>
</evidence>
<organism evidence="8 9">
    <name type="scientific">Porphyromonas macacae</name>
    <dbReference type="NCBI Taxonomy" id="28115"/>
    <lineage>
        <taxon>Bacteria</taxon>
        <taxon>Pseudomonadati</taxon>
        <taxon>Bacteroidota</taxon>
        <taxon>Bacteroidia</taxon>
        <taxon>Bacteroidales</taxon>
        <taxon>Porphyromonadaceae</taxon>
        <taxon>Porphyromonas</taxon>
    </lineage>
</organism>
<dbReference type="PANTHER" id="PTHR38459">
    <property type="entry name" value="PROPHAGE BACTOPRENOL-LINKED GLUCOSE TRANSLOCASE HOMOLOG"/>
    <property type="match status" value="1"/>
</dbReference>
<feature type="transmembrane region" description="Helical" evidence="6">
    <location>
        <begin position="12"/>
        <end position="33"/>
    </location>
</feature>
<proteinExistence type="inferred from homology"/>
<dbReference type="RefSeq" id="WP_036851948.1">
    <property type="nucleotide sequence ID" value="NZ_JASBZX010000002.1"/>
</dbReference>
<feature type="transmembrane region" description="Helical" evidence="6">
    <location>
        <begin position="102"/>
        <end position="123"/>
    </location>
</feature>
<gene>
    <name evidence="8" type="ORF">HQ47_02960</name>
</gene>
<name>A0A0A2G997_9PORP</name>
<evidence type="ECO:0000313" key="9">
    <source>
        <dbReference type="Proteomes" id="UP000030103"/>
    </source>
</evidence>
<evidence type="ECO:0000256" key="6">
    <source>
        <dbReference type="SAM" id="Phobius"/>
    </source>
</evidence>
<keyword evidence="5 6" id="KW-0472">Membrane</keyword>
<sequence length="130" mass="15004">MFLNRRNISAEFIRYCIVGSISAAIHYGVYLFFEQFINVNIAYTIGYIISFIGNFFLTSYLTFRTKPSIKKALGFSGSHLINYINHILLFNLFLYLGISTELAPILVLIIVVPVNYILLRWIFSKAKSFK</sequence>
<evidence type="ECO:0000256" key="5">
    <source>
        <dbReference type="ARBA" id="ARBA00023136"/>
    </source>
</evidence>
<evidence type="ECO:0000313" key="8">
    <source>
        <dbReference type="EMBL" id="KGN74891.1"/>
    </source>
</evidence>
<feature type="transmembrane region" description="Helical" evidence="6">
    <location>
        <begin position="45"/>
        <end position="63"/>
    </location>
</feature>
<reference evidence="8 9" key="1">
    <citation type="submission" date="2014-09" db="EMBL/GenBank/DDBJ databases">
        <title>Draft Genome Sequence of Porphyromonas macacae COT-192_OH2859.</title>
        <authorList>
            <person name="Wallis C."/>
            <person name="Deusch O."/>
            <person name="O'Flynn C."/>
            <person name="Davis I."/>
            <person name="Horsfall A."/>
            <person name="Kirkwood N."/>
            <person name="Harris S."/>
            <person name="Eisen J.A."/>
            <person name="Coil D.A."/>
            <person name="Darling A.E."/>
            <person name="Jospin G."/>
            <person name="Alexiev A."/>
        </authorList>
    </citation>
    <scope>NUCLEOTIDE SEQUENCE [LARGE SCALE GENOMIC DNA]</scope>
    <source>
        <strain evidence="9">COT-192 OH2859</strain>
    </source>
</reference>
<dbReference type="eggNOG" id="COG2246">
    <property type="taxonomic scope" value="Bacteria"/>
</dbReference>
<dbReference type="AlphaFoldDB" id="A0A0A2G997"/>
<dbReference type="InterPro" id="IPR007267">
    <property type="entry name" value="GtrA_DPMS_TM"/>
</dbReference>
<evidence type="ECO:0000259" key="7">
    <source>
        <dbReference type="Pfam" id="PF04138"/>
    </source>
</evidence>
<comment type="similarity">
    <text evidence="2">Belongs to the GtrA family.</text>
</comment>
<dbReference type="Pfam" id="PF04138">
    <property type="entry name" value="GtrA_DPMS_TM"/>
    <property type="match status" value="1"/>
</dbReference>
<dbReference type="Proteomes" id="UP000030103">
    <property type="component" value="Unassembled WGS sequence"/>
</dbReference>
<feature type="transmembrane region" description="Helical" evidence="6">
    <location>
        <begin position="75"/>
        <end position="96"/>
    </location>
</feature>
<dbReference type="STRING" id="28115.HQ47_02960"/>
<comment type="caution">
    <text evidence="8">The sequence shown here is derived from an EMBL/GenBank/DDBJ whole genome shotgun (WGS) entry which is preliminary data.</text>
</comment>
<evidence type="ECO:0000256" key="2">
    <source>
        <dbReference type="ARBA" id="ARBA00009399"/>
    </source>
</evidence>
<comment type="subcellular location">
    <subcellularLocation>
        <location evidence="1">Membrane</location>
        <topology evidence="1">Multi-pass membrane protein</topology>
    </subcellularLocation>
</comment>